<dbReference type="STRING" id="1447782.SAMN05444417_2845"/>
<protein>
    <submittedName>
        <fullName evidence="1">L-ascorbate metabolism protein UlaG, beta-lactamase superfamily</fullName>
    </submittedName>
</protein>
<dbReference type="Proteomes" id="UP000184292">
    <property type="component" value="Unassembled WGS sequence"/>
</dbReference>
<dbReference type="InterPro" id="IPR006311">
    <property type="entry name" value="TAT_signal"/>
</dbReference>
<dbReference type="EMBL" id="FQYO01000005">
    <property type="protein sequence ID" value="SHJ11890.1"/>
    <property type="molecule type" value="Genomic_DNA"/>
</dbReference>
<dbReference type="PANTHER" id="PTHR43546">
    <property type="entry name" value="UPF0173 METAL-DEPENDENT HYDROLASE MJ1163-RELATED"/>
    <property type="match status" value="1"/>
</dbReference>
<keyword evidence="2" id="KW-1185">Reference proteome</keyword>
<evidence type="ECO:0000313" key="2">
    <source>
        <dbReference type="Proteomes" id="UP000184292"/>
    </source>
</evidence>
<proteinExistence type="predicted"/>
<dbReference type="AlphaFoldDB" id="A0A1M6GPW2"/>
<gene>
    <name evidence="1" type="ORF">SAMN05444417_2845</name>
</gene>
<evidence type="ECO:0000313" key="1">
    <source>
        <dbReference type="EMBL" id="SHJ11890.1"/>
    </source>
</evidence>
<organism evidence="1 2">
    <name type="scientific">Wenxinia saemankumensis</name>
    <dbReference type="NCBI Taxonomy" id="1447782"/>
    <lineage>
        <taxon>Bacteria</taxon>
        <taxon>Pseudomonadati</taxon>
        <taxon>Pseudomonadota</taxon>
        <taxon>Alphaproteobacteria</taxon>
        <taxon>Rhodobacterales</taxon>
        <taxon>Roseobacteraceae</taxon>
        <taxon>Wenxinia</taxon>
    </lineage>
</organism>
<accession>A0A1M6GPW2</accession>
<dbReference type="PANTHER" id="PTHR43546:SF3">
    <property type="entry name" value="UPF0173 METAL-DEPENDENT HYDROLASE MJ1163"/>
    <property type="match status" value="1"/>
</dbReference>
<name>A0A1M6GPW2_9RHOB</name>
<sequence>MRRYLPGTRNMTEKEYPAMTTRRSFLAGAAAAGSITVLPFRAGAEAHMGANTFETDGGQVVVHPVHHASIVLETPAGVIYVDPVGGAGMYADMPAADLILITHEHGDHYDADTLEGLQGEAPLVVNPAVMDMLPEALAARATAIGNGESTDALGTTIEAIPAYNITEGRTDFHPEGRDNGYVMTIDGFTIYVSGDTEATEEMMALSGIDLAFVSMNLPYTMTAEQAAEGVNAFAPSYVYPYHYRGQDGGTQDPEAFAAMLQDGIESKMGDWYEPGELEG</sequence>
<dbReference type="Gene3D" id="3.60.15.10">
    <property type="entry name" value="Ribonuclease Z/Hydroxyacylglutathione hydrolase-like"/>
    <property type="match status" value="1"/>
</dbReference>
<dbReference type="InterPro" id="IPR036866">
    <property type="entry name" value="RibonucZ/Hydroxyglut_hydro"/>
</dbReference>
<dbReference type="Pfam" id="PF13483">
    <property type="entry name" value="Lactamase_B_3"/>
    <property type="match status" value="1"/>
</dbReference>
<dbReference type="PROSITE" id="PS51318">
    <property type="entry name" value="TAT"/>
    <property type="match status" value="1"/>
</dbReference>
<dbReference type="InterPro" id="IPR050114">
    <property type="entry name" value="UPF0173_UPF0282_UlaG_hydrolase"/>
</dbReference>
<reference evidence="1 2" key="1">
    <citation type="submission" date="2016-11" db="EMBL/GenBank/DDBJ databases">
        <authorList>
            <person name="Jaros S."/>
            <person name="Januszkiewicz K."/>
            <person name="Wedrychowicz H."/>
        </authorList>
    </citation>
    <scope>NUCLEOTIDE SEQUENCE [LARGE SCALE GENOMIC DNA]</scope>
    <source>
        <strain evidence="1 2">DSM 100565</strain>
    </source>
</reference>
<dbReference type="SUPFAM" id="SSF56281">
    <property type="entry name" value="Metallo-hydrolase/oxidoreductase"/>
    <property type="match status" value="1"/>
</dbReference>